<evidence type="ECO:0000256" key="3">
    <source>
        <dbReference type="ARBA" id="ARBA00023274"/>
    </source>
</evidence>
<evidence type="ECO:0000313" key="9">
    <source>
        <dbReference type="Proteomes" id="UP000811481"/>
    </source>
</evidence>
<dbReference type="HAMAP" id="MF_00382">
    <property type="entry name" value="Ribosomal_bL20"/>
    <property type="match status" value="1"/>
</dbReference>
<accession>A0ABS5K560</accession>
<dbReference type="GO" id="GO:0005840">
    <property type="term" value="C:ribosome"/>
    <property type="evidence" value="ECO:0007669"/>
    <property type="project" value="UniProtKB-KW"/>
</dbReference>
<dbReference type="PRINTS" id="PR00062">
    <property type="entry name" value="RIBOSOMALL20"/>
</dbReference>
<evidence type="ECO:0000256" key="7">
    <source>
        <dbReference type="RuleBase" id="RU000560"/>
    </source>
</evidence>
<evidence type="ECO:0000256" key="2">
    <source>
        <dbReference type="ARBA" id="ARBA00022980"/>
    </source>
</evidence>
<reference evidence="8" key="1">
    <citation type="submission" date="2021-04" db="EMBL/GenBank/DDBJ databases">
        <title>Draft genome sequence of StrPh-CL8, a phytoplasma strain causing strawberry phyllody in Chile.</title>
        <authorList>
            <person name="Cui W."/>
            <person name="Zamorano A."/>
            <person name="Fiore N."/>
        </authorList>
    </citation>
    <scope>NUCLEOTIDE SEQUENCE [LARGE SCALE GENOMIC DNA]</scope>
    <source>
        <strain evidence="8">StrPh-Cl</strain>
    </source>
</reference>
<proteinExistence type="inferred from homology"/>
<protein>
    <recommendedName>
        <fullName evidence="5 6">Large ribosomal subunit protein bL20</fullName>
    </recommendedName>
</protein>
<evidence type="ECO:0000256" key="1">
    <source>
        <dbReference type="ARBA" id="ARBA00007698"/>
    </source>
</evidence>
<comment type="function">
    <text evidence="4 6 7">Binds directly to 23S ribosomal RNA and is necessary for the in vitro assembly process of the 50S ribosomal subunit. It is not involved in the protein synthesizing functions of that subunit.</text>
</comment>
<dbReference type="Proteomes" id="UP000811481">
    <property type="component" value="Unassembled WGS sequence"/>
</dbReference>
<dbReference type="Pfam" id="PF00453">
    <property type="entry name" value="Ribosomal_L20"/>
    <property type="match status" value="1"/>
</dbReference>
<dbReference type="InterPro" id="IPR035566">
    <property type="entry name" value="Ribosomal_protein_bL20_C"/>
</dbReference>
<dbReference type="CDD" id="cd07026">
    <property type="entry name" value="Ribosomal_L20"/>
    <property type="match status" value="1"/>
</dbReference>
<comment type="caution">
    <text evidence="8">The sequence shown here is derived from an EMBL/GenBank/DDBJ whole genome shotgun (WGS) entry which is preliminary data.</text>
</comment>
<dbReference type="Gene3D" id="1.10.1900.20">
    <property type="entry name" value="Ribosomal protein L20"/>
    <property type="match status" value="1"/>
</dbReference>
<keyword evidence="3 6" id="KW-0687">Ribonucleoprotein</keyword>
<dbReference type="SUPFAM" id="SSF74731">
    <property type="entry name" value="Ribosomal protein L20"/>
    <property type="match status" value="1"/>
</dbReference>
<dbReference type="RefSeq" id="WP_212331934.1">
    <property type="nucleotide sequence ID" value="NZ_JAGVRH010000009.1"/>
</dbReference>
<organism evidence="8 9">
    <name type="scientific">'Fragaria x ananassa' phyllody phytoplasma</name>
    <dbReference type="NCBI Taxonomy" id="2358428"/>
    <lineage>
        <taxon>Bacteria</taxon>
        <taxon>Bacillati</taxon>
        <taxon>Mycoplasmatota</taxon>
        <taxon>Mollicutes</taxon>
        <taxon>Acholeplasmatales</taxon>
        <taxon>Acholeplasmataceae</taxon>
        <taxon>Candidatus Phytoplasma</taxon>
        <taxon>16SrXIII (Mexican periwinkle virescence group)</taxon>
    </lineage>
</organism>
<gene>
    <name evidence="6 8" type="primary">rplT</name>
    <name evidence="8" type="ORF">J8J04_02415</name>
</gene>
<name>A0ABS5K560_9MOLU</name>
<evidence type="ECO:0000256" key="5">
    <source>
        <dbReference type="ARBA" id="ARBA00035172"/>
    </source>
</evidence>
<dbReference type="InterPro" id="IPR005813">
    <property type="entry name" value="Ribosomal_bL20"/>
</dbReference>
<keyword evidence="6 7" id="KW-0694">RNA-binding</keyword>
<dbReference type="EMBL" id="JAGVRH010000009">
    <property type="protein sequence ID" value="MBS2126530.1"/>
    <property type="molecule type" value="Genomic_DNA"/>
</dbReference>
<keyword evidence="9" id="KW-1185">Reference proteome</keyword>
<evidence type="ECO:0000256" key="6">
    <source>
        <dbReference type="HAMAP-Rule" id="MF_00382"/>
    </source>
</evidence>
<evidence type="ECO:0000313" key="8">
    <source>
        <dbReference type="EMBL" id="MBS2126530.1"/>
    </source>
</evidence>
<keyword evidence="2 6" id="KW-0689">Ribosomal protein</keyword>
<dbReference type="PANTHER" id="PTHR10986">
    <property type="entry name" value="39S RIBOSOMAL PROTEIN L20"/>
    <property type="match status" value="1"/>
</dbReference>
<sequence>MAKISFTPARHQRRKKVLKMAKGYFGSKSTLYKTAHEQVMRSLQYAYRDRKQRKRDFRKLWISRINAGSMLLGMKYSRFMYGLVLAKVDVNRKILADLAYQQPDVFAQYVKLSQASLEQLKQESNITKNTPTAEINPKQEQILQSKSQIAKPSIKTEFLKTQKSTSFVQNKGSKNIVVSPKQNSDATVKLDYEKEVYVEKSNLSHLISDKKNKPLASKSSFDKLSQMTFADLKQLAKEHQVTQVYKLKKNEIIDILTKKIIK</sequence>
<dbReference type="NCBIfam" id="NF011109">
    <property type="entry name" value="PRK14537.1"/>
    <property type="match status" value="1"/>
</dbReference>
<keyword evidence="6 7" id="KW-0699">rRNA-binding</keyword>
<evidence type="ECO:0000256" key="4">
    <source>
        <dbReference type="ARBA" id="ARBA00024775"/>
    </source>
</evidence>
<dbReference type="NCBIfam" id="TIGR01032">
    <property type="entry name" value="rplT_bact"/>
    <property type="match status" value="1"/>
</dbReference>
<dbReference type="Gene3D" id="6.10.160.10">
    <property type="match status" value="1"/>
</dbReference>
<comment type="similarity">
    <text evidence="1 6 7">Belongs to the bacterial ribosomal protein bL20 family.</text>
</comment>